<dbReference type="EMBL" id="CP001631">
    <property type="protein sequence ID" value="ACU54489.1"/>
    <property type="molecule type" value="Genomic_DNA"/>
</dbReference>
<name>C7M0I1_ACIFD</name>
<accession>C7M0I1</accession>
<dbReference type="STRING" id="525909.Afer_1567"/>
<dbReference type="Gene3D" id="3.40.50.300">
    <property type="entry name" value="P-loop containing nucleotide triphosphate hydrolases"/>
    <property type="match status" value="1"/>
</dbReference>
<dbReference type="InterPro" id="IPR011704">
    <property type="entry name" value="ATPase_dyneun-rel_AAA"/>
</dbReference>
<dbReference type="InterPro" id="IPR050764">
    <property type="entry name" value="CbbQ/NirQ/NorQ/GpvN"/>
</dbReference>
<evidence type="ECO:0000313" key="2">
    <source>
        <dbReference type="EMBL" id="ACU54489.1"/>
    </source>
</evidence>
<dbReference type="PANTHER" id="PTHR42759">
    <property type="entry name" value="MOXR FAMILY PROTEIN"/>
    <property type="match status" value="1"/>
</dbReference>
<dbReference type="InterPro" id="IPR027417">
    <property type="entry name" value="P-loop_NTPase"/>
</dbReference>
<dbReference type="SUPFAM" id="SSF52540">
    <property type="entry name" value="P-loop containing nucleoside triphosphate hydrolases"/>
    <property type="match status" value="1"/>
</dbReference>
<dbReference type="CDD" id="cd00009">
    <property type="entry name" value="AAA"/>
    <property type="match status" value="1"/>
</dbReference>
<proteinExistence type="predicted"/>
<feature type="domain" description="AAA+ ATPase" evidence="1">
    <location>
        <begin position="46"/>
        <end position="219"/>
    </location>
</feature>
<dbReference type="eggNOG" id="COG0714">
    <property type="taxonomic scope" value="Bacteria"/>
</dbReference>
<sequence>MSLPRSPEPLRAHGIERPEDLRRALDAVGYLASPRVALSGFLAVSLQRPLLLEGEPGVGKTELAYALARVFGGSLERLQCYEGIDVHQAVYDWDWGRQFLHVRTLEALARDALRGREVDDIEAELFSPRFLVERAVLRALGGEDPARPPVLLLDEVDRADEAFEAYLLEVLSTWTVTIPELGARGAQVIPIVVLTSNRTRELHEALARRCLYLWVDAPGPSLEAEIVRRHVPDVSARLATEIARVVAALRREGLFKPPGISETIDWAEALVRLGIDDLDDELVDATLGLVVKGREDLERIEAIGVRTIRERAGVVDGDGGSS</sequence>
<evidence type="ECO:0000313" key="3">
    <source>
        <dbReference type="Proteomes" id="UP000000771"/>
    </source>
</evidence>
<dbReference type="AlphaFoldDB" id="C7M0I1"/>
<dbReference type="RefSeq" id="WP_015798968.1">
    <property type="nucleotide sequence ID" value="NC_013124.1"/>
</dbReference>
<protein>
    <submittedName>
        <fullName evidence="2">ATPase associated with various cellular activities AAA_5</fullName>
    </submittedName>
</protein>
<evidence type="ECO:0000259" key="1">
    <source>
        <dbReference type="SMART" id="SM00382"/>
    </source>
</evidence>
<dbReference type="KEGG" id="afo:Afer_1567"/>
<dbReference type="GO" id="GO:0005524">
    <property type="term" value="F:ATP binding"/>
    <property type="evidence" value="ECO:0007669"/>
    <property type="project" value="InterPro"/>
</dbReference>
<keyword evidence="3" id="KW-1185">Reference proteome</keyword>
<gene>
    <name evidence="2" type="ordered locus">Afer_1567</name>
</gene>
<dbReference type="SMART" id="SM00382">
    <property type="entry name" value="AAA"/>
    <property type="match status" value="1"/>
</dbReference>
<dbReference type="Proteomes" id="UP000000771">
    <property type="component" value="Chromosome"/>
</dbReference>
<dbReference type="GO" id="GO:0016887">
    <property type="term" value="F:ATP hydrolysis activity"/>
    <property type="evidence" value="ECO:0007669"/>
    <property type="project" value="InterPro"/>
</dbReference>
<dbReference type="InterPro" id="IPR003593">
    <property type="entry name" value="AAA+_ATPase"/>
</dbReference>
<dbReference type="PANTHER" id="PTHR42759:SF1">
    <property type="entry name" value="MAGNESIUM-CHELATASE SUBUNIT CHLD"/>
    <property type="match status" value="1"/>
</dbReference>
<dbReference type="HOGENOM" id="CLU_051820_1_0_11"/>
<organism evidence="2 3">
    <name type="scientific">Acidimicrobium ferrooxidans (strain DSM 10331 / JCM 15462 / NBRC 103882 / ICP)</name>
    <dbReference type="NCBI Taxonomy" id="525909"/>
    <lineage>
        <taxon>Bacteria</taxon>
        <taxon>Bacillati</taxon>
        <taxon>Actinomycetota</taxon>
        <taxon>Acidimicrobiia</taxon>
        <taxon>Acidimicrobiales</taxon>
        <taxon>Acidimicrobiaceae</taxon>
        <taxon>Acidimicrobium</taxon>
    </lineage>
</organism>
<dbReference type="Pfam" id="PF07728">
    <property type="entry name" value="AAA_5"/>
    <property type="match status" value="1"/>
</dbReference>
<reference evidence="2 3" key="1">
    <citation type="journal article" date="2009" name="Stand. Genomic Sci.">
        <title>Complete genome sequence of Acidimicrobium ferrooxidans type strain (ICP).</title>
        <authorList>
            <person name="Clum A."/>
            <person name="Nolan M."/>
            <person name="Lang E."/>
            <person name="Glavina Del Rio T."/>
            <person name="Tice H."/>
            <person name="Copeland A."/>
            <person name="Cheng J.F."/>
            <person name="Lucas S."/>
            <person name="Chen F."/>
            <person name="Bruce D."/>
            <person name="Goodwin L."/>
            <person name="Pitluck S."/>
            <person name="Ivanova N."/>
            <person name="Mavrommatis K."/>
            <person name="Mikhailova N."/>
            <person name="Pati A."/>
            <person name="Chen A."/>
            <person name="Palaniappan K."/>
            <person name="Goker M."/>
            <person name="Spring S."/>
            <person name="Land M."/>
            <person name="Hauser L."/>
            <person name="Chang Y.J."/>
            <person name="Jeffries C.C."/>
            <person name="Chain P."/>
            <person name="Bristow J."/>
            <person name="Eisen J.A."/>
            <person name="Markowitz V."/>
            <person name="Hugenholtz P."/>
            <person name="Kyrpides N.C."/>
            <person name="Klenk H.P."/>
            <person name="Lapidus A."/>
        </authorList>
    </citation>
    <scope>NUCLEOTIDE SEQUENCE [LARGE SCALE GENOMIC DNA]</scope>
    <source>
        <strain evidence="3">DSM 10331 / JCM 15462 / NBRC 103882 / ICP</strain>
    </source>
</reference>